<dbReference type="Gene3D" id="3.40.30.10">
    <property type="entry name" value="Glutaredoxin"/>
    <property type="match status" value="1"/>
</dbReference>
<dbReference type="InterPro" id="IPR002109">
    <property type="entry name" value="Glutaredoxin"/>
</dbReference>
<keyword evidence="4" id="KW-1185">Reference proteome</keyword>
<dbReference type="EMBL" id="PYXZ01000010">
    <property type="protein sequence ID" value="PUA79393.1"/>
    <property type="molecule type" value="Genomic_DNA"/>
</dbReference>
<name>A0A2R7YSW4_9ACTN</name>
<accession>A0A2R7YSW4</accession>
<dbReference type="PROSITE" id="PS51354">
    <property type="entry name" value="GLUTAREDOXIN_2"/>
    <property type="match status" value="1"/>
</dbReference>
<evidence type="ECO:0000256" key="1">
    <source>
        <dbReference type="SAM" id="MobiDB-lite"/>
    </source>
</evidence>
<dbReference type="InterPro" id="IPR036249">
    <property type="entry name" value="Thioredoxin-like_sf"/>
</dbReference>
<organism evidence="3 4">
    <name type="scientific">Nocardioides currus</name>
    <dbReference type="NCBI Taxonomy" id="2133958"/>
    <lineage>
        <taxon>Bacteria</taxon>
        <taxon>Bacillati</taxon>
        <taxon>Actinomycetota</taxon>
        <taxon>Actinomycetes</taxon>
        <taxon>Propionibacteriales</taxon>
        <taxon>Nocardioidaceae</taxon>
        <taxon>Nocardioides</taxon>
    </lineage>
</organism>
<dbReference type="AlphaFoldDB" id="A0A2R7YSW4"/>
<sequence length="183" mass="18975">MTGPISSGGASAKGSCANPARATAAPYDAGAATRTSWPASRRARANGISGPKWPSLAVVAHSTRTPRDSHSATDSARPSRGHTGDVFGHRPVSVSAAEGARAAQAGRVVIYWRKGCPFTKRLRLVLGKRGGEAVWVDIWADADAAAYVRSVNDGNETVPTVVIDGEPHTNPAPRVVMAALSRG</sequence>
<dbReference type="SUPFAM" id="SSF52833">
    <property type="entry name" value="Thioredoxin-like"/>
    <property type="match status" value="1"/>
</dbReference>
<protein>
    <recommendedName>
        <fullName evidence="2">Glutaredoxin domain-containing protein</fullName>
    </recommendedName>
</protein>
<feature type="domain" description="Glutaredoxin" evidence="2">
    <location>
        <begin position="108"/>
        <end position="166"/>
    </location>
</feature>
<evidence type="ECO:0000313" key="3">
    <source>
        <dbReference type="EMBL" id="PUA79393.1"/>
    </source>
</evidence>
<comment type="caution">
    <text evidence="3">The sequence shown here is derived from an EMBL/GenBank/DDBJ whole genome shotgun (WGS) entry which is preliminary data.</text>
</comment>
<gene>
    <name evidence="3" type="ORF">C7S10_18615</name>
</gene>
<dbReference type="Proteomes" id="UP000244867">
    <property type="component" value="Unassembled WGS sequence"/>
</dbReference>
<feature type="compositionally biased region" description="Low complexity" evidence="1">
    <location>
        <begin position="7"/>
        <end position="35"/>
    </location>
</feature>
<evidence type="ECO:0000313" key="4">
    <source>
        <dbReference type="Proteomes" id="UP000244867"/>
    </source>
</evidence>
<proteinExistence type="predicted"/>
<dbReference type="OrthoDB" id="8991911at2"/>
<feature type="region of interest" description="Disordered" evidence="1">
    <location>
        <begin position="1"/>
        <end position="89"/>
    </location>
</feature>
<reference evidence="3 4" key="1">
    <citation type="submission" date="2018-03" db="EMBL/GenBank/DDBJ databases">
        <authorList>
            <person name="Keele B.F."/>
        </authorList>
    </citation>
    <scope>NUCLEOTIDE SEQUENCE [LARGE SCALE GENOMIC DNA]</scope>
    <source>
        <strain evidence="3 4">IB-3</strain>
    </source>
</reference>
<evidence type="ECO:0000259" key="2">
    <source>
        <dbReference type="Pfam" id="PF00462"/>
    </source>
</evidence>
<dbReference type="Pfam" id="PF00462">
    <property type="entry name" value="Glutaredoxin"/>
    <property type="match status" value="1"/>
</dbReference>